<dbReference type="PANTHER" id="PTHR14742">
    <property type="entry name" value="RIBONUCLEASE P SUBUNIT P21"/>
    <property type="match status" value="1"/>
</dbReference>
<dbReference type="Pfam" id="PF04032">
    <property type="entry name" value="Rpr2"/>
    <property type="match status" value="1"/>
</dbReference>
<evidence type="ECO:0000313" key="6">
    <source>
        <dbReference type="EMBL" id="JAV22518.1"/>
    </source>
</evidence>
<reference evidence="6" key="1">
    <citation type="submission" date="2017-01" db="EMBL/GenBank/DDBJ databases">
        <title>A deep insight into the sialotranscriptome of adult male and female Cluex tarsalis mosquitoes.</title>
        <authorList>
            <person name="Ribeiro J.M."/>
            <person name="Moreira F."/>
            <person name="Bernard K.A."/>
            <person name="Calvo E."/>
        </authorList>
    </citation>
    <scope>NUCLEOTIDE SEQUENCE</scope>
    <source>
        <strain evidence="6">Kern County</strain>
        <tissue evidence="6">Salivary glands</tissue>
    </source>
</reference>
<dbReference type="GO" id="GO:0046872">
    <property type="term" value="F:metal ion binding"/>
    <property type="evidence" value="ECO:0007669"/>
    <property type="project" value="UniProtKB-KW"/>
</dbReference>
<dbReference type="InterPro" id="IPR007175">
    <property type="entry name" value="Rpr2/Snm1/Rpp21"/>
</dbReference>
<feature type="compositionally biased region" description="Basic and acidic residues" evidence="5">
    <location>
        <begin position="1"/>
        <end position="11"/>
    </location>
</feature>
<dbReference type="PANTHER" id="PTHR14742:SF0">
    <property type="entry name" value="RIBONUCLEASE P PROTEIN SUBUNIT P21"/>
    <property type="match status" value="1"/>
</dbReference>
<organism evidence="6">
    <name type="scientific">Culex tarsalis</name>
    <name type="common">Encephalitis mosquito</name>
    <dbReference type="NCBI Taxonomy" id="7177"/>
    <lineage>
        <taxon>Eukaryota</taxon>
        <taxon>Metazoa</taxon>
        <taxon>Ecdysozoa</taxon>
        <taxon>Arthropoda</taxon>
        <taxon>Hexapoda</taxon>
        <taxon>Insecta</taxon>
        <taxon>Pterygota</taxon>
        <taxon>Neoptera</taxon>
        <taxon>Endopterygota</taxon>
        <taxon>Diptera</taxon>
        <taxon>Nematocera</taxon>
        <taxon>Culicoidea</taxon>
        <taxon>Culicidae</taxon>
        <taxon>Culicinae</taxon>
        <taxon>Culicini</taxon>
        <taxon>Culex</taxon>
        <taxon>Culex</taxon>
    </lineage>
</organism>
<keyword evidence="1" id="KW-0819">tRNA processing</keyword>
<accession>A0A1Q3F4W0</accession>
<comment type="similarity">
    <text evidence="4">Belongs to the eukaryotic/archaeal RNase P protein component 4 family.</text>
</comment>
<evidence type="ECO:0000256" key="4">
    <source>
        <dbReference type="ARBA" id="ARBA00038402"/>
    </source>
</evidence>
<keyword evidence="3" id="KW-0862">Zinc</keyword>
<protein>
    <submittedName>
        <fullName evidence="6">Putative ribonuclease p protein component 4-like isoform x1</fullName>
    </submittedName>
</protein>
<proteinExistence type="inferred from homology"/>
<evidence type="ECO:0000256" key="3">
    <source>
        <dbReference type="ARBA" id="ARBA00022833"/>
    </source>
</evidence>
<dbReference type="GO" id="GO:0005655">
    <property type="term" value="C:nucleolar ribonuclease P complex"/>
    <property type="evidence" value="ECO:0007669"/>
    <property type="project" value="TreeGrafter"/>
</dbReference>
<feature type="region of interest" description="Disordered" evidence="5">
    <location>
        <begin position="1"/>
        <end position="49"/>
    </location>
</feature>
<name>A0A1Q3F4W0_CULTA</name>
<dbReference type="GO" id="GO:0008033">
    <property type="term" value="P:tRNA processing"/>
    <property type="evidence" value="ECO:0007669"/>
    <property type="project" value="UniProtKB-KW"/>
</dbReference>
<evidence type="ECO:0000256" key="1">
    <source>
        <dbReference type="ARBA" id="ARBA00022694"/>
    </source>
</evidence>
<keyword evidence="2" id="KW-0479">Metal-binding</keyword>
<evidence type="ECO:0000256" key="2">
    <source>
        <dbReference type="ARBA" id="ARBA00022723"/>
    </source>
</evidence>
<feature type="compositionally biased region" description="Low complexity" evidence="5">
    <location>
        <begin position="25"/>
        <end position="46"/>
    </location>
</feature>
<sequence length="169" mass="18997">MSSTGKEETSKKPPTTKNKNKNDKQNNNNNGKQNNNNNNGNNGNAKKQARLCPGRDSYERMNFLYQASVLMADRVPALSGSYGKLMKSIGKKAVLRVEPAIKRTLCTRCGVALSSSSTASYSDFRHKKLSYVEVRCKLCEFSKRYYDNKKHRIRLDDPAAVVETMEFGC</sequence>
<dbReference type="AlphaFoldDB" id="A0A1Q3F4W0"/>
<evidence type="ECO:0000256" key="5">
    <source>
        <dbReference type="SAM" id="MobiDB-lite"/>
    </source>
</evidence>
<dbReference type="EMBL" id="GFDL01012527">
    <property type="protein sequence ID" value="JAV22518.1"/>
    <property type="molecule type" value="Transcribed_RNA"/>
</dbReference>